<dbReference type="EMBL" id="KZ679148">
    <property type="protein sequence ID" value="PTB71498.1"/>
    <property type="molecule type" value="Genomic_DNA"/>
</dbReference>
<organism evidence="1 2">
    <name type="scientific">Trichoderma longibrachiatum ATCC 18648</name>
    <dbReference type="NCBI Taxonomy" id="983965"/>
    <lineage>
        <taxon>Eukaryota</taxon>
        <taxon>Fungi</taxon>
        <taxon>Dikarya</taxon>
        <taxon>Ascomycota</taxon>
        <taxon>Pezizomycotina</taxon>
        <taxon>Sordariomycetes</taxon>
        <taxon>Hypocreomycetidae</taxon>
        <taxon>Hypocreales</taxon>
        <taxon>Hypocreaceae</taxon>
        <taxon>Trichoderma</taxon>
    </lineage>
</organism>
<gene>
    <name evidence="1" type="ORF">M440DRAFT_1451856</name>
</gene>
<dbReference type="AlphaFoldDB" id="A0A2T4BQB5"/>
<proteinExistence type="predicted"/>
<name>A0A2T4BQB5_TRILO</name>
<dbReference type="Proteomes" id="UP000240760">
    <property type="component" value="Unassembled WGS sequence"/>
</dbReference>
<accession>A0A2T4BQB5</accession>
<evidence type="ECO:0000313" key="2">
    <source>
        <dbReference type="Proteomes" id="UP000240760"/>
    </source>
</evidence>
<reference evidence="1 2" key="1">
    <citation type="submission" date="2016-07" db="EMBL/GenBank/DDBJ databases">
        <title>Multiple horizontal gene transfer events from other fungi enriched the ability of initially mycotrophic Trichoderma (Ascomycota) to feed on dead plant biomass.</title>
        <authorList>
            <consortium name="DOE Joint Genome Institute"/>
            <person name="Aerts A."/>
            <person name="Atanasova L."/>
            <person name="Chenthamara K."/>
            <person name="Zhang J."/>
            <person name="Grujic M."/>
            <person name="Henrissat B."/>
            <person name="Kuo A."/>
            <person name="Salamov A."/>
            <person name="Lipzen A."/>
            <person name="Labutti K."/>
            <person name="Barry K."/>
            <person name="Miao Y."/>
            <person name="Rahimi M.J."/>
            <person name="Shen Q."/>
            <person name="Grigoriev I.V."/>
            <person name="Kubicek C.P."/>
            <person name="Druzhinina I.S."/>
        </authorList>
    </citation>
    <scope>NUCLEOTIDE SEQUENCE [LARGE SCALE GENOMIC DNA]</scope>
    <source>
        <strain evidence="1 2">ATCC 18648</strain>
    </source>
</reference>
<sequence>MASLPRCRCLSRQSAYLYLLIQGGRLKPEENKFSDGQELIKNFLALDRFPSQQAEYGPVRTVRMKSAKEHKVSWSWNYQGTKSDDLNLEHDTRWPMSLAGFLTRRAGGADARLPPGRCTSSKALTAVLIASPPYFGFPEPQIVEALSGLAAF</sequence>
<protein>
    <submittedName>
        <fullName evidence="1">Uncharacterized protein</fullName>
    </submittedName>
</protein>
<evidence type="ECO:0000313" key="1">
    <source>
        <dbReference type="EMBL" id="PTB71498.1"/>
    </source>
</evidence>
<keyword evidence="2" id="KW-1185">Reference proteome</keyword>